<gene>
    <name evidence="1" type="primary">RYR1</name>
    <name evidence="1" type="ORF">SNEC2469_LOCUS4879</name>
</gene>
<dbReference type="AlphaFoldDB" id="A0A812LUP9"/>
<organism evidence="1 2">
    <name type="scientific">Symbiodinium necroappetens</name>
    <dbReference type="NCBI Taxonomy" id="1628268"/>
    <lineage>
        <taxon>Eukaryota</taxon>
        <taxon>Sar</taxon>
        <taxon>Alveolata</taxon>
        <taxon>Dinophyceae</taxon>
        <taxon>Suessiales</taxon>
        <taxon>Symbiodiniaceae</taxon>
        <taxon>Symbiodinium</taxon>
    </lineage>
</organism>
<comment type="caution">
    <text evidence="1">The sequence shown here is derived from an EMBL/GenBank/DDBJ whole genome shotgun (WGS) entry which is preliminary data.</text>
</comment>
<accession>A0A812LUP9</accession>
<dbReference type="EMBL" id="CAJNJA010009474">
    <property type="protein sequence ID" value="CAE7247169.1"/>
    <property type="molecule type" value="Genomic_DNA"/>
</dbReference>
<reference evidence="1" key="1">
    <citation type="submission" date="2021-02" db="EMBL/GenBank/DDBJ databases">
        <authorList>
            <person name="Dougan E. K."/>
            <person name="Rhodes N."/>
            <person name="Thang M."/>
            <person name="Chan C."/>
        </authorList>
    </citation>
    <scope>NUCLEOTIDE SEQUENCE</scope>
</reference>
<protein>
    <submittedName>
        <fullName evidence="1">RYR1 protein</fullName>
    </submittedName>
</protein>
<sequence length="208" mass="23847">MAVRQRAGPADLIGTNSAWPRQPTMAAALQHEHFEALRAFESLEGWNDREICEAFHRMYEVLSGYDSSVATQYILEEHPHLIERVLKYSRLDVLPLDVAASNFGDFTEKYTFFKCDVQARDNAVVKNGQLSFTSYSYAALYIPPLNFGSLREMTVSFYFSIDNLGEDKRIEKRFGFRLGQIEVYFVPETDITDIGQFRRCYTLIGLGP</sequence>
<evidence type="ECO:0000313" key="2">
    <source>
        <dbReference type="Proteomes" id="UP000601435"/>
    </source>
</evidence>
<proteinExistence type="predicted"/>
<dbReference type="OrthoDB" id="10281718at2759"/>
<keyword evidence="2" id="KW-1185">Reference proteome</keyword>
<name>A0A812LUP9_9DINO</name>
<dbReference type="Proteomes" id="UP000601435">
    <property type="component" value="Unassembled WGS sequence"/>
</dbReference>
<evidence type="ECO:0000313" key="1">
    <source>
        <dbReference type="EMBL" id="CAE7247169.1"/>
    </source>
</evidence>